<keyword evidence="8" id="KW-1185">Reference proteome</keyword>
<dbReference type="SUPFAM" id="SSF51735">
    <property type="entry name" value="NAD(P)-binding Rossmann-fold domains"/>
    <property type="match status" value="1"/>
</dbReference>
<dbReference type="InterPro" id="IPR006139">
    <property type="entry name" value="D-isomer_2_OHA_DH_cat_dom"/>
</dbReference>
<dbReference type="Pfam" id="PF02826">
    <property type="entry name" value="2-Hacid_dh_C"/>
    <property type="match status" value="1"/>
</dbReference>
<dbReference type="InterPro" id="IPR006140">
    <property type="entry name" value="D-isomer_DH_NAD-bd"/>
</dbReference>
<evidence type="ECO:0000256" key="2">
    <source>
        <dbReference type="ARBA" id="ARBA00023002"/>
    </source>
</evidence>
<keyword evidence="3" id="KW-0520">NAD</keyword>
<dbReference type="PROSITE" id="PS00671">
    <property type="entry name" value="D_2_HYDROXYACID_DH_3"/>
    <property type="match status" value="1"/>
</dbReference>
<dbReference type="InterPro" id="IPR029753">
    <property type="entry name" value="D-isomer_DH_CS"/>
</dbReference>
<feature type="domain" description="D-isomer specific 2-hydroxyacid dehydrogenase NAD-binding" evidence="6">
    <location>
        <begin position="106"/>
        <end position="287"/>
    </location>
</feature>
<dbReference type="Gene3D" id="3.40.50.720">
    <property type="entry name" value="NAD(P)-binding Rossmann-like Domain"/>
    <property type="match status" value="2"/>
</dbReference>
<evidence type="ECO:0000256" key="1">
    <source>
        <dbReference type="ARBA" id="ARBA00005854"/>
    </source>
</evidence>
<evidence type="ECO:0000313" key="8">
    <source>
        <dbReference type="Proteomes" id="UP001163115"/>
    </source>
</evidence>
<organism evidence="7 8">
    <name type="scientific">Lacrimispora xylanolytica</name>
    <dbReference type="NCBI Taxonomy" id="29375"/>
    <lineage>
        <taxon>Bacteria</taxon>
        <taxon>Bacillati</taxon>
        <taxon>Bacillota</taxon>
        <taxon>Clostridia</taxon>
        <taxon>Lachnospirales</taxon>
        <taxon>Lachnospiraceae</taxon>
        <taxon>Lacrimispora</taxon>
    </lineage>
</organism>
<evidence type="ECO:0000256" key="3">
    <source>
        <dbReference type="ARBA" id="ARBA00023027"/>
    </source>
</evidence>
<dbReference type="Pfam" id="PF00389">
    <property type="entry name" value="2-Hacid_dh"/>
    <property type="match status" value="1"/>
</dbReference>
<protein>
    <submittedName>
        <fullName evidence="7">D-2-hydroxyacid dehydrogenase</fullName>
    </submittedName>
</protein>
<evidence type="ECO:0000259" key="6">
    <source>
        <dbReference type="Pfam" id="PF02826"/>
    </source>
</evidence>
<comment type="similarity">
    <text evidence="1 4">Belongs to the D-isomer specific 2-hydroxyacid dehydrogenase family.</text>
</comment>
<evidence type="ECO:0000256" key="4">
    <source>
        <dbReference type="RuleBase" id="RU003719"/>
    </source>
</evidence>
<proteinExistence type="inferred from homology"/>
<dbReference type="Proteomes" id="UP001163115">
    <property type="component" value="Chromosome"/>
</dbReference>
<gene>
    <name evidence="7" type="ORF">OW255_09110</name>
</gene>
<evidence type="ECO:0000313" key="7">
    <source>
        <dbReference type="EMBL" id="WAJ25650.1"/>
    </source>
</evidence>
<dbReference type="InterPro" id="IPR050418">
    <property type="entry name" value="D-iso_2-hydroxyacid_DH_PdxB"/>
</dbReference>
<accession>A0ABY7AFY2</accession>
<name>A0ABY7AFY2_9FIRM</name>
<dbReference type="PROSITE" id="PS00670">
    <property type="entry name" value="D_2_HYDROXYACID_DH_2"/>
    <property type="match status" value="1"/>
</dbReference>
<keyword evidence="2 4" id="KW-0560">Oxidoreductase</keyword>
<dbReference type="EMBL" id="CP113524">
    <property type="protein sequence ID" value="WAJ25650.1"/>
    <property type="molecule type" value="Genomic_DNA"/>
</dbReference>
<dbReference type="NCBIfam" id="NF006263">
    <property type="entry name" value="PRK08410.1"/>
    <property type="match status" value="1"/>
</dbReference>
<feature type="domain" description="D-isomer specific 2-hydroxyacid dehydrogenase catalytic" evidence="5">
    <location>
        <begin position="23"/>
        <end position="315"/>
    </location>
</feature>
<dbReference type="PANTHER" id="PTHR43761">
    <property type="entry name" value="D-ISOMER SPECIFIC 2-HYDROXYACID DEHYDROGENASE FAMILY PROTEIN (AFU_ORTHOLOGUE AFUA_1G13630)"/>
    <property type="match status" value="1"/>
</dbReference>
<dbReference type="RefSeq" id="WP_024836225.1">
    <property type="nucleotide sequence ID" value="NZ_CP113524.1"/>
</dbReference>
<reference evidence="7" key="1">
    <citation type="submission" date="2022-11" db="EMBL/GenBank/DDBJ databases">
        <title>Lacrimispora xylanolytica sy1, complete genome.</title>
        <authorList>
            <person name="Choi S."/>
        </authorList>
    </citation>
    <scope>NUCLEOTIDE SEQUENCE</scope>
    <source>
        <strain evidence="7">Sy1</strain>
    </source>
</reference>
<sequence>MKIVFLETDSLGDDVDYAPFYSIGEVVKYNNSDPEENSARVREADIIVANKISMDEELLRDAKKVRLICLTATGTNNVDFQYTNKRKIAVANVKSYSTRSVVQHTFALLFYVYEKLSYYDSFVKSGDYTDSDVFSCFDKKFNELYGKTWGIIGLGEIGREVAKVAEAFGCRIIYYSTSGKNNQSNYERVEFETLLKDSDIISIHAPLNEKTENLIDKKALKAMKETGVLLNLGRGKIIDEEALTWALLEGEIAGAGLDVLREEPMSKDNPLLSIKDSTRLIITPHIGWATVEARRRCLSEIYENISAFLNGEERNIVKGTN</sequence>
<evidence type="ECO:0000259" key="5">
    <source>
        <dbReference type="Pfam" id="PF00389"/>
    </source>
</evidence>
<dbReference type="SUPFAM" id="SSF52283">
    <property type="entry name" value="Formate/glycerate dehydrogenase catalytic domain-like"/>
    <property type="match status" value="1"/>
</dbReference>
<dbReference type="InterPro" id="IPR036291">
    <property type="entry name" value="NAD(P)-bd_dom_sf"/>
</dbReference>
<dbReference type="PANTHER" id="PTHR43761:SF1">
    <property type="entry name" value="D-ISOMER SPECIFIC 2-HYDROXYACID DEHYDROGENASE CATALYTIC DOMAIN-CONTAINING PROTEIN-RELATED"/>
    <property type="match status" value="1"/>
</dbReference>